<evidence type="ECO:0000256" key="9">
    <source>
        <dbReference type="ARBA" id="ARBA00048540"/>
    </source>
</evidence>
<dbReference type="AlphaFoldDB" id="B8IJ65"/>
<keyword evidence="5 10" id="KW-0479">Metal-binding</keyword>
<sequence length="331" mass="34940">MRRVLIPCAVPAIGRALQDGTLAEWSGETMGTTWSVKAVVPAGCRTDGLAADLARLLDGIDREMSQWRPDSDLSRFNRAPAGSWVRLPRRLHAVLGVGLDLARRTQGAYDPTIGALADLWGFGPSGPILQRPGPAAIAAAQARSGWSRVRLDPAGEAAFQPGGVQLDLSSIAKGYAVDALSEALGGRGLASHLAEIGGELRGTGVKPDRQPWWVGLEDPLTASAETIVALHGLSVATSGDYRRVLACGAERHGHTLDPRTGRPRTNDLLAVTVLHPSCMIADAAATALLVLGREAGLDHADRHGLAARFLFRTADGDAGERMSASLRRMLL</sequence>
<protein>
    <recommendedName>
        <fullName evidence="2 10">FAD:protein FMN transferase</fullName>
        <ecNumber evidence="1 10">2.7.1.180</ecNumber>
    </recommendedName>
    <alternativeName>
        <fullName evidence="8 10">Flavin transferase</fullName>
    </alternativeName>
</protein>
<evidence type="ECO:0000256" key="6">
    <source>
        <dbReference type="ARBA" id="ARBA00022827"/>
    </source>
</evidence>
<evidence type="ECO:0000256" key="2">
    <source>
        <dbReference type="ARBA" id="ARBA00016337"/>
    </source>
</evidence>
<evidence type="ECO:0000256" key="4">
    <source>
        <dbReference type="ARBA" id="ARBA00022679"/>
    </source>
</evidence>
<feature type="binding site" evidence="11">
    <location>
        <position position="286"/>
    </location>
    <ligand>
        <name>Mg(2+)</name>
        <dbReference type="ChEBI" id="CHEBI:18420"/>
    </ligand>
</feature>
<accession>B8IJ65</accession>
<dbReference type="KEGG" id="mno:Mnod_1073"/>
<evidence type="ECO:0000256" key="7">
    <source>
        <dbReference type="ARBA" id="ARBA00022842"/>
    </source>
</evidence>
<dbReference type="PANTHER" id="PTHR30040">
    <property type="entry name" value="THIAMINE BIOSYNTHESIS LIPOPROTEIN APBE"/>
    <property type="match status" value="1"/>
</dbReference>
<dbReference type="PIRSF" id="PIRSF006268">
    <property type="entry name" value="ApbE"/>
    <property type="match status" value="1"/>
</dbReference>
<evidence type="ECO:0000256" key="1">
    <source>
        <dbReference type="ARBA" id="ARBA00011955"/>
    </source>
</evidence>
<dbReference type="InterPro" id="IPR024932">
    <property type="entry name" value="ApbE"/>
</dbReference>
<name>B8IJ65_METNO</name>
<dbReference type="SUPFAM" id="SSF143631">
    <property type="entry name" value="ApbE-like"/>
    <property type="match status" value="1"/>
</dbReference>
<dbReference type="GO" id="GO:0046872">
    <property type="term" value="F:metal ion binding"/>
    <property type="evidence" value="ECO:0007669"/>
    <property type="project" value="UniProtKB-UniRule"/>
</dbReference>
<keyword evidence="7 10" id="KW-0460">Magnesium</keyword>
<dbReference type="InterPro" id="IPR003374">
    <property type="entry name" value="ApbE-like_sf"/>
</dbReference>
<dbReference type="Proteomes" id="UP000008207">
    <property type="component" value="Chromosome"/>
</dbReference>
<dbReference type="Gene3D" id="3.10.520.10">
    <property type="entry name" value="ApbE-like domains"/>
    <property type="match status" value="1"/>
</dbReference>
<proteinExistence type="inferred from homology"/>
<evidence type="ECO:0000313" key="12">
    <source>
        <dbReference type="EMBL" id="ACL56080.1"/>
    </source>
</evidence>
<comment type="cofactor">
    <cofactor evidence="11">
        <name>Mg(2+)</name>
        <dbReference type="ChEBI" id="CHEBI:18420"/>
    </cofactor>
    <cofactor evidence="11">
        <name>Mn(2+)</name>
        <dbReference type="ChEBI" id="CHEBI:29035"/>
    </cofactor>
    <text evidence="11">Magnesium. Can also use manganese.</text>
</comment>
<comment type="similarity">
    <text evidence="10">Belongs to the ApbE family.</text>
</comment>
<organism evidence="12 13">
    <name type="scientific">Methylobacterium nodulans (strain LMG 21967 / CNCM I-2342 / ORS 2060)</name>
    <dbReference type="NCBI Taxonomy" id="460265"/>
    <lineage>
        <taxon>Bacteria</taxon>
        <taxon>Pseudomonadati</taxon>
        <taxon>Pseudomonadota</taxon>
        <taxon>Alphaproteobacteria</taxon>
        <taxon>Hyphomicrobiales</taxon>
        <taxon>Methylobacteriaceae</taxon>
        <taxon>Methylobacterium</taxon>
    </lineage>
</organism>
<reference evidence="12 13" key="1">
    <citation type="submission" date="2009-01" db="EMBL/GenBank/DDBJ databases">
        <title>Complete sequence of chromosome of Methylobacterium nodulans ORS 2060.</title>
        <authorList>
            <consortium name="US DOE Joint Genome Institute"/>
            <person name="Lucas S."/>
            <person name="Copeland A."/>
            <person name="Lapidus A."/>
            <person name="Glavina del Rio T."/>
            <person name="Dalin E."/>
            <person name="Tice H."/>
            <person name="Bruce D."/>
            <person name="Goodwin L."/>
            <person name="Pitluck S."/>
            <person name="Sims D."/>
            <person name="Brettin T."/>
            <person name="Detter J.C."/>
            <person name="Han C."/>
            <person name="Larimer F."/>
            <person name="Land M."/>
            <person name="Hauser L."/>
            <person name="Kyrpides N."/>
            <person name="Ivanova N."/>
            <person name="Marx C.J."/>
            <person name="Richardson P."/>
        </authorList>
    </citation>
    <scope>NUCLEOTIDE SEQUENCE [LARGE SCALE GENOMIC DNA]</scope>
    <source>
        <strain evidence="13">LMG 21967 / CNCM I-2342 / ORS 2060</strain>
    </source>
</reference>
<dbReference type="eggNOG" id="COG1477">
    <property type="taxonomic scope" value="Bacteria"/>
</dbReference>
<keyword evidence="6 10" id="KW-0274">FAD</keyword>
<keyword evidence="3 10" id="KW-0285">Flavoprotein</keyword>
<keyword evidence="13" id="KW-1185">Reference proteome</keyword>
<dbReference type="HOGENOM" id="CLU_044403_0_2_5"/>
<evidence type="ECO:0000256" key="8">
    <source>
        <dbReference type="ARBA" id="ARBA00031306"/>
    </source>
</evidence>
<comment type="catalytic activity">
    <reaction evidence="9 10">
        <text>L-threonyl-[protein] + FAD = FMN-L-threonyl-[protein] + AMP + H(+)</text>
        <dbReference type="Rhea" id="RHEA:36847"/>
        <dbReference type="Rhea" id="RHEA-COMP:11060"/>
        <dbReference type="Rhea" id="RHEA-COMP:11061"/>
        <dbReference type="ChEBI" id="CHEBI:15378"/>
        <dbReference type="ChEBI" id="CHEBI:30013"/>
        <dbReference type="ChEBI" id="CHEBI:57692"/>
        <dbReference type="ChEBI" id="CHEBI:74257"/>
        <dbReference type="ChEBI" id="CHEBI:456215"/>
        <dbReference type="EC" id="2.7.1.180"/>
    </reaction>
</comment>
<dbReference type="Pfam" id="PF02424">
    <property type="entry name" value="ApbE"/>
    <property type="match status" value="1"/>
</dbReference>
<feature type="binding site" evidence="11">
    <location>
        <position position="282"/>
    </location>
    <ligand>
        <name>Mg(2+)</name>
        <dbReference type="ChEBI" id="CHEBI:18420"/>
    </ligand>
</feature>
<gene>
    <name evidence="12" type="ordered locus">Mnod_1073</name>
</gene>
<evidence type="ECO:0000256" key="11">
    <source>
        <dbReference type="PIRSR" id="PIRSR006268-2"/>
    </source>
</evidence>
<keyword evidence="12" id="KW-0449">Lipoprotein</keyword>
<evidence type="ECO:0000256" key="10">
    <source>
        <dbReference type="PIRNR" id="PIRNR006268"/>
    </source>
</evidence>
<evidence type="ECO:0000256" key="3">
    <source>
        <dbReference type="ARBA" id="ARBA00022630"/>
    </source>
</evidence>
<dbReference type="PANTHER" id="PTHR30040:SF2">
    <property type="entry name" value="FAD:PROTEIN FMN TRANSFERASE"/>
    <property type="match status" value="1"/>
</dbReference>
<dbReference type="STRING" id="460265.Mnod_1073"/>
<dbReference type="GO" id="GO:0016740">
    <property type="term" value="F:transferase activity"/>
    <property type="evidence" value="ECO:0007669"/>
    <property type="project" value="UniProtKB-UniRule"/>
</dbReference>
<dbReference type="EMBL" id="CP001349">
    <property type="protein sequence ID" value="ACL56080.1"/>
    <property type="molecule type" value="Genomic_DNA"/>
</dbReference>
<evidence type="ECO:0000256" key="5">
    <source>
        <dbReference type="ARBA" id="ARBA00022723"/>
    </source>
</evidence>
<evidence type="ECO:0000313" key="13">
    <source>
        <dbReference type="Proteomes" id="UP000008207"/>
    </source>
</evidence>
<feature type="binding site" evidence="11">
    <location>
        <position position="170"/>
    </location>
    <ligand>
        <name>Mg(2+)</name>
        <dbReference type="ChEBI" id="CHEBI:18420"/>
    </ligand>
</feature>
<keyword evidence="4 10" id="KW-0808">Transferase</keyword>
<dbReference type="RefSeq" id="WP_015927778.1">
    <property type="nucleotide sequence ID" value="NC_011894.1"/>
</dbReference>
<dbReference type="EC" id="2.7.1.180" evidence="1 10"/>